<keyword evidence="1" id="KW-0472">Membrane</keyword>
<dbReference type="Gene3D" id="1.20.1450.10">
    <property type="entry name" value="Ammonia/particulate methane monooxygenase, subunit A"/>
    <property type="match status" value="1"/>
</dbReference>
<accession>S5TZY8</accession>
<proteinExistence type="evidence at transcript level"/>
<keyword evidence="1" id="KW-0812">Transmembrane</keyword>
<feature type="transmembrane region" description="Helical" evidence="1">
    <location>
        <begin position="121"/>
        <end position="140"/>
    </location>
</feature>
<evidence type="ECO:0000313" key="2">
    <source>
        <dbReference type="EMBL" id="AGS56211.1"/>
    </source>
</evidence>
<feature type="transmembrane region" description="Helical" evidence="1">
    <location>
        <begin position="21"/>
        <end position="42"/>
    </location>
</feature>
<keyword evidence="2" id="KW-0560">Oxidoreductase</keyword>
<name>S5TZY8_9ZZZZ</name>
<evidence type="ECO:0000256" key="1">
    <source>
        <dbReference type="SAM" id="Phobius"/>
    </source>
</evidence>
<keyword evidence="1" id="KW-1133">Transmembrane helix</keyword>
<dbReference type="InterPro" id="IPR037001">
    <property type="entry name" value="NH3/CH4_mOase_suA_sf"/>
</dbReference>
<dbReference type="Pfam" id="PF02461">
    <property type="entry name" value="AMO"/>
    <property type="match status" value="1"/>
</dbReference>
<protein>
    <submittedName>
        <fullName evidence="2">Particulate hydrocarbon monooxygenase A</fullName>
    </submittedName>
</protein>
<feature type="transmembrane region" description="Helical" evidence="1">
    <location>
        <begin position="62"/>
        <end position="83"/>
    </location>
</feature>
<dbReference type="InterPro" id="IPR003393">
    <property type="entry name" value="NH3_CH4_mOase_A"/>
</dbReference>
<dbReference type="GO" id="GO:0004497">
    <property type="term" value="F:monooxygenase activity"/>
    <property type="evidence" value="ECO:0007669"/>
    <property type="project" value="UniProtKB-KW"/>
</dbReference>
<keyword evidence="2" id="KW-0503">Monooxygenase</keyword>
<dbReference type="AlphaFoldDB" id="S5TZY8"/>
<feature type="transmembrane region" description="Helical" evidence="1">
    <location>
        <begin position="147"/>
        <end position="167"/>
    </location>
</feature>
<reference evidence="2" key="1">
    <citation type="journal article" date="2013" name="ISME J.">
        <title>Transcriptional response of bathypelagic marine bacterioplankton to the Deepwater Horizon oil spill.</title>
        <authorList>
            <person name="Rivers A.R."/>
            <person name="Sharma S."/>
            <person name="Tringe S.G."/>
            <person name="Martin J."/>
            <person name="Joye S.B."/>
            <person name="Moran M.A."/>
        </authorList>
    </citation>
    <scope>NUCLEOTIDE SEQUENCE</scope>
</reference>
<dbReference type="EMBL" id="KF296336">
    <property type="protein sequence ID" value="AGS56211.1"/>
    <property type="molecule type" value="mRNA"/>
</dbReference>
<organism evidence="2">
    <name type="scientific">marine metagenome</name>
    <dbReference type="NCBI Taxonomy" id="408172"/>
    <lineage>
        <taxon>unclassified sequences</taxon>
        <taxon>metagenomes</taxon>
        <taxon>ecological metagenomes</taxon>
    </lineage>
</organism>
<sequence length="282" mass="32160">MAYSDAITQKLNMSTNEERTYRLFDLIIIPIVVVVLGAAFHLHYMLTAGDWDFWVDWKDRLYWPLISSVSFVIFAGAVQGLLWRTIRMPIGMTVAAIGLIAMEWISRYVNFYEWAYFPLSQVWPATWIAAAIFVDAILLISGSFLMTALFGAFFLPTIFVLSNYPMLAPFRIPTEVMGTEVTVADWVGYTFQRGGSPEYLRIIESAGMRVLGAETWFISCLFGGFLSIFIYMMWWGISGIAVRPYSRANPFAAYMGGEEPRDDEKIYVDEYPLPLPNRDANK</sequence>
<feature type="transmembrane region" description="Helical" evidence="1">
    <location>
        <begin position="90"/>
        <end position="109"/>
    </location>
</feature>
<feature type="transmembrane region" description="Helical" evidence="1">
    <location>
        <begin position="216"/>
        <end position="237"/>
    </location>
</feature>